<dbReference type="SUPFAM" id="SSF69279">
    <property type="entry name" value="Phage tail proteins"/>
    <property type="match status" value="1"/>
</dbReference>
<evidence type="ECO:0000313" key="1">
    <source>
        <dbReference type="EMBL" id="KWA85749.1"/>
    </source>
</evidence>
<evidence type="ECO:0000313" key="2">
    <source>
        <dbReference type="Proteomes" id="UP000060630"/>
    </source>
</evidence>
<dbReference type="Gene3D" id="2.30.110.50">
    <property type="match status" value="1"/>
</dbReference>
<name>A0A105A6Y4_9BURK</name>
<gene>
    <name evidence="1" type="ORF">WL29_15135</name>
</gene>
<organism evidence="1 2">
    <name type="scientific">Burkholderia ubonensis</name>
    <dbReference type="NCBI Taxonomy" id="101571"/>
    <lineage>
        <taxon>Bacteria</taxon>
        <taxon>Pseudomonadati</taxon>
        <taxon>Pseudomonadota</taxon>
        <taxon>Betaproteobacteria</taxon>
        <taxon>Burkholderiales</taxon>
        <taxon>Burkholderiaceae</taxon>
        <taxon>Burkholderia</taxon>
        <taxon>Burkholderia cepacia complex</taxon>
    </lineage>
</organism>
<accession>A0A105A6Y4</accession>
<reference evidence="1 2" key="1">
    <citation type="submission" date="2015-11" db="EMBL/GenBank/DDBJ databases">
        <title>Expanding the genomic diversity of Burkholderia species for the development of highly accurate diagnostics.</title>
        <authorList>
            <person name="Sahl J."/>
            <person name="Keim P."/>
            <person name="Wagner D."/>
        </authorList>
    </citation>
    <scope>NUCLEOTIDE SEQUENCE [LARGE SCALE GENOMIC DNA]</scope>
    <source>
        <strain evidence="1 2">MSMB2087WGS</strain>
    </source>
</reference>
<comment type="caution">
    <text evidence="1">The sequence shown here is derived from an EMBL/GenBank/DDBJ whole genome shotgun (WGS) entry which is preliminary data.</text>
</comment>
<proteinExistence type="predicted"/>
<dbReference type="EMBL" id="LPHD01000018">
    <property type="protein sequence ID" value="KWA85749.1"/>
    <property type="molecule type" value="Genomic_DNA"/>
</dbReference>
<dbReference type="AlphaFoldDB" id="A0A105A6Y4"/>
<sequence>MSVQDIVRAMQGALLQQDRLLKLDTALGDNVLLPQRSLGWSRIGWHFDFTLDVLSTRNDLKLKSLIGQPVTLWNGLYIVTVLNAGSRSSVDLGVPVALEGHKTTCGAVLLAQRGEGE</sequence>
<dbReference type="Proteomes" id="UP000060630">
    <property type="component" value="Unassembled WGS sequence"/>
</dbReference>
<protein>
    <submittedName>
        <fullName evidence="1">Uncharacterized protein</fullName>
    </submittedName>
</protein>